<evidence type="ECO:0000313" key="1">
    <source>
        <dbReference type="EMBL" id="RNA06985.1"/>
    </source>
</evidence>
<accession>A0A3M7Q7R7</accession>
<comment type="caution">
    <text evidence="1">The sequence shown here is derived from an EMBL/GenBank/DDBJ whole genome shotgun (WGS) entry which is preliminary data.</text>
</comment>
<proteinExistence type="predicted"/>
<dbReference type="AlphaFoldDB" id="A0A3M7Q7R7"/>
<keyword evidence="2" id="KW-1185">Reference proteome</keyword>
<reference evidence="1 2" key="1">
    <citation type="journal article" date="2018" name="Sci. Rep.">
        <title>Genomic signatures of local adaptation to the degree of environmental predictability in rotifers.</title>
        <authorList>
            <person name="Franch-Gras L."/>
            <person name="Hahn C."/>
            <person name="Garcia-Roger E.M."/>
            <person name="Carmona M.J."/>
            <person name="Serra M."/>
            <person name="Gomez A."/>
        </authorList>
    </citation>
    <scope>NUCLEOTIDE SEQUENCE [LARGE SCALE GENOMIC DNA]</scope>
    <source>
        <strain evidence="1">HYR1</strain>
    </source>
</reference>
<protein>
    <submittedName>
        <fullName evidence="1">Uncharacterized protein</fullName>
    </submittedName>
</protein>
<sequence>MTGKNIFIENPRILSENKQMNKNVNLLELDLTINYLASLFYFATPKINLDELTKQQSKNYCDKILNNKSYSTDLTSGFL</sequence>
<gene>
    <name evidence="1" type="ORF">BpHYR1_046034</name>
</gene>
<evidence type="ECO:0000313" key="2">
    <source>
        <dbReference type="Proteomes" id="UP000276133"/>
    </source>
</evidence>
<dbReference type="EMBL" id="REGN01007205">
    <property type="protein sequence ID" value="RNA06985.1"/>
    <property type="molecule type" value="Genomic_DNA"/>
</dbReference>
<dbReference type="Proteomes" id="UP000276133">
    <property type="component" value="Unassembled WGS sequence"/>
</dbReference>
<feature type="non-terminal residue" evidence="1">
    <location>
        <position position="79"/>
    </location>
</feature>
<organism evidence="1 2">
    <name type="scientific">Brachionus plicatilis</name>
    <name type="common">Marine rotifer</name>
    <name type="synonym">Brachionus muelleri</name>
    <dbReference type="NCBI Taxonomy" id="10195"/>
    <lineage>
        <taxon>Eukaryota</taxon>
        <taxon>Metazoa</taxon>
        <taxon>Spiralia</taxon>
        <taxon>Gnathifera</taxon>
        <taxon>Rotifera</taxon>
        <taxon>Eurotatoria</taxon>
        <taxon>Monogononta</taxon>
        <taxon>Pseudotrocha</taxon>
        <taxon>Ploima</taxon>
        <taxon>Brachionidae</taxon>
        <taxon>Brachionus</taxon>
    </lineage>
</organism>
<name>A0A3M7Q7R7_BRAPC</name>